<name>A0A1J5PY14_9ZZZZ</name>
<accession>A0A1J5PY14</accession>
<proteinExistence type="predicted"/>
<gene>
    <name evidence="1" type="ORF">GALL_423640</name>
</gene>
<dbReference type="EMBL" id="MLJW01002004">
    <property type="protein sequence ID" value="OIQ75962.1"/>
    <property type="molecule type" value="Genomic_DNA"/>
</dbReference>
<sequence>MFCRAVQGILGLDKGKTWEDVRRNLNDDQVKEIHEAFGSLWTKDTEIASLLPRPNQNISRGIYLGTIDPRTVATNAIGLLTYVDEIILPNPFINPVYIRPEHSPTHSPAHHKEQTIKNVILLLTLEPFIHAGMIHLIPDPMDFNEEFRRSVWSMADERTKNWEPSEEDIQQFKYLNTDDFKRSICRLPEQSQRRQLRQADPDIKDEMIEKVLALMKKQHEEDPLALLQPMELDQDNAQLKIVKGFNLEVALFLAGLTGAFVYTDMLLHWRHLHEHTRAGSTHQTNASWSPVTYAIKTITFPMQYDVKKLMGDRLSGGQSGLIRSLITRLLGSMLNNSTPASLNPMVTQLDSAVKRMQQKWQEQEQFSESVLDMQFEFSVPAAGFENNTVRRLIVTFGRAKDIRIVPIAMLLHTYQEATE</sequence>
<organism evidence="1">
    <name type="scientific">mine drainage metagenome</name>
    <dbReference type="NCBI Taxonomy" id="410659"/>
    <lineage>
        <taxon>unclassified sequences</taxon>
        <taxon>metagenomes</taxon>
        <taxon>ecological metagenomes</taxon>
    </lineage>
</organism>
<reference evidence="1" key="1">
    <citation type="submission" date="2016-10" db="EMBL/GenBank/DDBJ databases">
        <title>Sequence of Gallionella enrichment culture.</title>
        <authorList>
            <person name="Poehlein A."/>
            <person name="Muehling M."/>
            <person name="Daniel R."/>
        </authorList>
    </citation>
    <scope>NUCLEOTIDE SEQUENCE</scope>
</reference>
<evidence type="ECO:0000313" key="1">
    <source>
        <dbReference type="EMBL" id="OIQ75962.1"/>
    </source>
</evidence>
<comment type="caution">
    <text evidence="1">The sequence shown here is derived from an EMBL/GenBank/DDBJ whole genome shotgun (WGS) entry which is preliminary data.</text>
</comment>
<dbReference type="AlphaFoldDB" id="A0A1J5PY14"/>
<protein>
    <submittedName>
        <fullName evidence="1">Uncharacterized protein</fullName>
    </submittedName>
</protein>